<dbReference type="InterPro" id="IPR013766">
    <property type="entry name" value="Thioredoxin_domain"/>
</dbReference>
<dbReference type="PROSITE" id="PS51352">
    <property type="entry name" value="THIOREDOXIN_2"/>
    <property type="match status" value="1"/>
</dbReference>
<dbReference type="CDD" id="cd02947">
    <property type="entry name" value="TRX_family"/>
    <property type="match status" value="1"/>
</dbReference>
<evidence type="ECO:0000259" key="1">
    <source>
        <dbReference type="PROSITE" id="PS51352"/>
    </source>
</evidence>
<organism evidence="2 3">
    <name type="scientific">Pontibacter saemangeumensis</name>
    <dbReference type="NCBI Taxonomy" id="1084525"/>
    <lineage>
        <taxon>Bacteria</taxon>
        <taxon>Pseudomonadati</taxon>
        <taxon>Bacteroidota</taxon>
        <taxon>Cytophagia</taxon>
        <taxon>Cytophagales</taxon>
        <taxon>Hymenobacteraceae</taxon>
        <taxon>Pontibacter</taxon>
    </lineage>
</organism>
<gene>
    <name evidence="2" type="ORF">GCM10023188_26630</name>
</gene>
<keyword evidence="3" id="KW-1185">Reference proteome</keyword>
<dbReference type="Proteomes" id="UP001500552">
    <property type="component" value="Unassembled WGS sequence"/>
</dbReference>
<dbReference type="Gene3D" id="3.40.30.10">
    <property type="entry name" value="Glutaredoxin"/>
    <property type="match status" value="1"/>
</dbReference>
<name>A0ABP8LRN4_9BACT</name>
<evidence type="ECO:0000313" key="2">
    <source>
        <dbReference type="EMBL" id="GAA4435013.1"/>
    </source>
</evidence>
<accession>A0ABP8LRN4</accession>
<dbReference type="EMBL" id="BAABHC010000014">
    <property type="protein sequence ID" value="GAA4435013.1"/>
    <property type="molecule type" value="Genomic_DNA"/>
</dbReference>
<comment type="caution">
    <text evidence="2">The sequence shown here is derived from an EMBL/GenBank/DDBJ whole genome shotgun (WGS) entry which is preliminary data.</text>
</comment>
<dbReference type="Pfam" id="PF00085">
    <property type="entry name" value="Thioredoxin"/>
    <property type="match status" value="1"/>
</dbReference>
<reference evidence="3" key="1">
    <citation type="journal article" date="2019" name="Int. J. Syst. Evol. Microbiol.">
        <title>The Global Catalogue of Microorganisms (GCM) 10K type strain sequencing project: providing services to taxonomists for standard genome sequencing and annotation.</title>
        <authorList>
            <consortium name="The Broad Institute Genomics Platform"/>
            <consortium name="The Broad Institute Genome Sequencing Center for Infectious Disease"/>
            <person name="Wu L."/>
            <person name="Ma J."/>
        </authorList>
    </citation>
    <scope>NUCLEOTIDE SEQUENCE [LARGE SCALE GENOMIC DNA]</scope>
    <source>
        <strain evidence="3">JCM 17926</strain>
    </source>
</reference>
<protein>
    <recommendedName>
        <fullName evidence="1">Thioredoxin domain-containing protein</fullName>
    </recommendedName>
</protein>
<feature type="domain" description="Thioredoxin" evidence="1">
    <location>
        <begin position="1"/>
        <end position="107"/>
    </location>
</feature>
<sequence length="107" mass="12098">MPMTIKESNDDELRQLIFEKEKVIVKFVDEACAVCRQLAPCFTRFSSDPTYSDVTFVRMHASENPVSSQEVKLTGTPFFATYRDGTLRECGVVATEEGIKALLDQLR</sequence>
<dbReference type="InterPro" id="IPR036249">
    <property type="entry name" value="Thioredoxin-like_sf"/>
</dbReference>
<evidence type="ECO:0000313" key="3">
    <source>
        <dbReference type="Proteomes" id="UP001500552"/>
    </source>
</evidence>
<dbReference type="SUPFAM" id="SSF52833">
    <property type="entry name" value="Thioredoxin-like"/>
    <property type="match status" value="1"/>
</dbReference>
<proteinExistence type="predicted"/>